<keyword evidence="2" id="KW-1185">Reference proteome</keyword>
<protein>
    <submittedName>
        <fullName evidence="1">DUF393 domain-containing protein</fullName>
    </submittedName>
</protein>
<dbReference type="EMBL" id="JAERQJ010000003">
    <property type="protein sequence ID" value="MBL0684041.1"/>
    <property type="molecule type" value="Genomic_DNA"/>
</dbReference>
<reference evidence="1" key="1">
    <citation type="submission" date="2021-01" db="EMBL/GenBank/DDBJ databases">
        <authorList>
            <person name="Zhong Y.L."/>
        </authorList>
    </citation>
    <scope>NUCLEOTIDE SEQUENCE</scope>
    <source>
        <strain evidence="1">KCTC 23302</strain>
    </source>
</reference>
<organism evidence="1 2">
    <name type="scientific">Aquimarina mytili</name>
    <dbReference type="NCBI Taxonomy" id="874423"/>
    <lineage>
        <taxon>Bacteria</taxon>
        <taxon>Pseudomonadati</taxon>
        <taxon>Bacteroidota</taxon>
        <taxon>Flavobacteriia</taxon>
        <taxon>Flavobacteriales</taxon>
        <taxon>Flavobacteriaceae</taxon>
        <taxon>Aquimarina</taxon>
    </lineage>
</organism>
<evidence type="ECO:0000313" key="1">
    <source>
        <dbReference type="EMBL" id="MBL0684041.1"/>
    </source>
</evidence>
<name>A0A937DBP1_9FLAO</name>
<comment type="caution">
    <text evidence="1">The sequence shown here is derived from an EMBL/GenBank/DDBJ whole genome shotgun (WGS) entry which is preliminary data.</text>
</comment>
<dbReference type="Proteomes" id="UP000651057">
    <property type="component" value="Unassembled WGS sequence"/>
</dbReference>
<evidence type="ECO:0000313" key="2">
    <source>
        <dbReference type="Proteomes" id="UP000651057"/>
    </source>
</evidence>
<dbReference type="RefSeq" id="WP_201919597.1">
    <property type="nucleotide sequence ID" value="NZ_BAABAX010000005.1"/>
</dbReference>
<dbReference type="InterPro" id="IPR052927">
    <property type="entry name" value="DCC_oxidoreductase"/>
</dbReference>
<gene>
    <name evidence="1" type="ORF">JJQ60_10970</name>
</gene>
<sequence length="128" mass="14739">MENQSGKNRIIFDGECNLCNGVVGWLMKFAPVEIFEFIPFQSPRGQQILKHFGFPTQRLETVILIDENGPHTHSDGFLKIVSKIPRWKLVAALLAFVPRMVRDSIYNLASRNRVKWFGQSKSCTINFR</sequence>
<accession>A0A937DBP1</accession>
<dbReference type="Pfam" id="PF04134">
    <property type="entry name" value="DCC1-like"/>
    <property type="match status" value="1"/>
</dbReference>
<dbReference type="AlphaFoldDB" id="A0A937DBP1"/>
<dbReference type="GO" id="GO:0015035">
    <property type="term" value="F:protein-disulfide reductase activity"/>
    <property type="evidence" value="ECO:0007669"/>
    <property type="project" value="InterPro"/>
</dbReference>
<dbReference type="PANTHER" id="PTHR33639">
    <property type="entry name" value="THIOL-DISULFIDE OXIDOREDUCTASE DCC"/>
    <property type="match status" value="1"/>
</dbReference>
<dbReference type="PANTHER" id="PTHR33639:SF2">
    <property type="entry name" value="DUF393 DOMAIN-CONTAINING PROTEIN"/>
    <property type="match status" value="1"/>
</dbReference>
<proteinExistence type="predicted"/>
<dbReference type="InterPro" id="IPR007263">
    <property type="entry name" value="DCC1-like"/>
</dbReference>